<comment type="caution">
    <text evidence="2">The sequence shown here is derived from an EMBL/GenBank/DDBJ whole genome shotgun (WGS) entry which is preliminary data.</text>
</comment>
<dbReference type="InterPro" id="IPR036895">
    <property type="entry name" value="Uracil-DNA_glycosylase-like_sf"/>
</dbReference>
<organism evidence="2 3">
    <name type="scientific">Lentihominibacter hominis</name>
    <dbReference type="NCBI Taxonomy" id="2763645"/>
    <lineage>
        <taxon>Bacteria</taxon>
        <taxon>Bacillati</taxon>
        <taxon>Bacillota</taxon>
        <taxon>Clostridia</taxon>
        <taxon>Peptostreptococcales</taxon>
        <taxon>Anaerovoracaceae</taxon>
        <taxon>Lentihominibacter</taxon>
    </lineage>
</organism>
<dbReference type="SUPFAM" id="SSF52141">
    <property type="entry name" value="Uracil-DNA glycosylase-like"/>
    <property type="match status" value="1"/>
</dbReference>
<evidence type="ECO:0000313" key="3">
    <source>
        <dbReference type="Proteomes" id="UP000610862"/>
    </source>
</evidence>
<dbReference type="Gene3D" id="3.40.470.10">
    <property type="entry name" value="Uracil-DNA glycosylase-like domain"/>
    <property type="match status" value="1"/>
</dbReference>
<dbReference type="NCBIfam" id="TIGR04274">
    <property type="entry name" value="hypoxanDNAglyco"/>
    <property type="match status" value="1"/>
</dbReference>
<keyword evidence="2" id="KW-0326">Glycosidase</keyword>
<dbReference type="InterPro" id="IPR026353">
    <property type="entry name" value="Hypoxan-DNA_Glyclase"/>
</dbReference>
<gene>
    <name evidence="2" type="ORF">H8692_10330</name>
</gene>
<feature type="domain" description="Uracil-DNA glycosylase-like" evidence="1">
    <location>
        <begin position="19"/>
        <end position="153"/>
    </location>
</feature>
<dbReference type="CDD" id="cd10032">
    <property type="entry name" value="UDG-F6_HDG"/>
    <property type="match status" value="1"/>
</dbReference>
<keyword evidence="3" id="KW-1185">Reference proteome</keyword>
<evidence type="ECO:0000313" key="2">
    <source>
        <dbReference type="EMBL" id="MBC8569154.1"/>
    </source>
</evidence>
<dbReference type="EMBL" id="JACRTA010000003">
    <property type="protein sequence ID" value="MBC8569154.1"/>
    <property type="molecule type" value="Genomic_DNA"/>
</dbReference>
<dbReference type="AlphaFoldDB" id="A0A926EBE1"/>
<reference evidence="2" key="1">
    <citation type="submission" date="2020-08" db="EMBL/GenBank/DDBJ databases">
        <title>Genome public.</title>
        <authorList>
            <person name="Liu C."/>
            <person name="Sun Q."/>
        </authorList>
    </citation>
    <scope>NUCLEOTIDE SEQUENCE</scope>
    <source>
        <strain evidence="2">NSJ-24</strain>
    </source>
</reference>
<keyword evidence="2" id="KW-0378">Hydrolase</keyword>
<dbReference type="EC" id="3.2.2.15" evidence="2"/>
<name>A0A926EBE1_9FIRM</name>
<dbReference type="RefSeq" id="WP_177270110.1">
    <property type="nucleotide sequence ID" value="NZ_JACRTA010000003.1"/>
</dbReference>
<dbReference type="Proteomes" id="UP000610862">
    <property type="component" value="Unassembled WGS sequence"/>
</dbReference>
<protein>
    <submittedName>
        <fullName evidence="2">DNA-deoxyinosine glycosylase</fullName>
        <ecNumber evidence="2">3.2.2.15</ecNumber>
    </submittedName>
</protein>
<dbReference type="GO" id="GO:0033958">
    <property type="term" value="F:DNA-deoxyinosine glycosylase activity"/>
    <property type="evidence" value="ECO:0007669"/>
    <property type="project" value="UniProtKB-EC"/>
</dbReference>
<proteinExistence type="predicted"/>
<evidence type="ECO:0000259" key="1">
    <source>
        <dbReference type="Pfam" id="PF03167"/>
    </source>
</evidence>
<dbReference type="InterPro" id="IPR005122">
    <property type="entry name" value="Uracil-DNA_glycosylase-like"/>
</dbReference>
<accession>A0A926EBE1</accession>
<dbReference type="Pfam" id="PF03167">
    <property type="entry name" value="UDG"/>
    <property type="match status" value="1"/>
</dbReference>
<sequence length="170" mass="18979">MPNKKDTKLVKVTHEFGPFFDKDSKILILGSMPSPKSREQGFYYGHPRNRFWPVLGELFHENTPETVQERKEFLKRHNIALWDVLESCEIKGADDSSIKNPVANDMGQILSVACIGAIFTTGGKASKLYEKLCLPSCGIKAIALPSTSPANCGCSMEKLLHQYSSILKYL</sequence>